<dbReference type="InterPro" id="IPR012318">
    <property type="entry name" value="HTH_CRP"/>
</dbReference>
<keyword evidence="3" id="KW-0238">DNA-binding</keyword>
<dbReference type="RefSeq" id="WP_092443677.1">
    <property type="nucleotide sequence ID" value="NZ_JBLXAG010000020.1"/>
</dbReference>
<dbReference type="InterPro" id="IPR014710">
    <property type="entry name" value="RmlC-like_jellyroll"/>
</dbReference>
<dbReference type="SUPFAM" id="SSF46785">
    <property type="entry name" value="Winged helix' DNA-binding domain"/>
    <property type="match status" value="1"/>
</dbReference>
<dbReference type="Pfam" id="PF00027">
    <property type="entry name" value="cNMP_binding"/>
    <property type="match status" value="1"/>
</dbReference>
<dbReference type="GO" id="GO:0000155">
    <property type="term" value="F:phosphorelay sensor kinase activity"/>
    <property type="evidence" value="ECO:0007669"/>
    <property type="project" value="TreeGrafter"/>
</dbReference>
<dbReference type="InterPro" id="IPR018490">
    <property type="entry name" value="cNMP-bd_dom_sf"/>
</dbReference>
<dbReference type="SUPFAM" id="SSF51206">
    <property type="entry name" value="cAMP-binding domain-like"/>
    <property type="match status" value="1"/>
</dbReference>
<evidence type="ECO:0000259" key="6">
    <source>
        <dbReference type="PROSITE" id="PS50042"/>
    </source>
</evidence>
<evidence type="ECO:0000256" key="4">
    <source>
        <dbReference type="ARBA" id="ARBA00023163"/>
    </source>
</evidence>
<dbReference type="SMART" id="SM00419">
    <property type="entry name" value="HTH_CRP"/>
    <property type="match status" value="1"/>
</dbReference>
<dbReference type="SMART" id="SM00448">
    <property type="entry name" value="REC"/>
    <property type="match status" value="1"/>
</dbReference>
<dbReference type="PROSITE" id="PS50110">
    <property type="entry name" value="RESPONSE_REGULATORY"/>
    <property type="match status" value="1"/>
</dbReference>
<evidence type="ECO:0000256" key="2">
    <source>
        <dbReference type="ARBA" id="ARBA00023015"/>
    </source>
</evidence>
<dbReference type="PROSITE" id="PS50042">
    <property type="entry name" value="CNMP_BINDING_3"/>
    <property type="match status" value="1"/>
</dbReference>
<protein>
    <submittedName>
        <fullName evidence="9">cAMP-binding domain of CRP or a regulatory subunit of cAMP-dependent protein kinases</fullName>
    </submittedName>
</protein>
<dbReference type="STRING" id="1249933.SAMN04489797_0361"/>
<evidence type="ECO:0000256" key="5">
    <source>
        <dbReference type="PROSITE-ProRule" id="PRU00169"/>
    </source>
</evidence>
<dbReference type="GO" id="GO:0003677">
    <property type="term" value="F:DNA binding"/>
    <property type="evidence" value="ECO:0007669"/>
    <property type="project" value="UniProtKB-KW"/>
</dbReference>
<evidence type="ECO:0000259" key="8">
    <source>
        <dbReference type="PROSITE" id="PS51063"/>
    </source>
</evidence>
<dbReference type="GO" id="GO:0006355">
    <property type="term" value="P:regulation of DNA-templated transcription"/>
    <property type="evidence" value="ECO:0007669"/>
    <property type="project" value="InterPro"/>
</dbReference>
<dbReference type="InterPro" id="IPR011006">
    <property type="entry name" value="CheY-like_superfamily"/>
</dbReference>
<dbReference type="Gene3D" id="2.60.120.10">
    <property type="entry name" value="Jelly Rolls"/>
    <property type="match status" value="1"/>
</dbReference>
<keyword evidence="2" id="KW-0805">Transcription regulation</keyword>
<dbReference type="PANTHER" id="PTHR43547">
    <property type="entry name" value="TWO-COMPONENT HISTIDINE KINASE"/>
    <property type="match status" value="1"/>
</dbReference>
<feature type="modified residue" description="4-aspartylphosphate" evidence="5">
    <location>
        <position position="52"/>
    </location>
</feature>
<dbReference type="Pfam" id="PF00072">
    <property type="entry name" value="Response_reg"/>
    <property type="match status" value="1"/>
</dbReference>
<dbReference type="PROSITE" id="PS51063">
    <property type="entry name" value="HTH_CRP_2"/>
    <property type="match status" value="1"/>
</dbReference>
<dbReference type="InterPro" id="IPR036388">
    <property type="entry name" value="WH-like_DNA-bd_sf"/>
</dbReference>
<dbReference type="InterPro" id="IPR036390">
    <property type="entry name" value="WH_DNA-bd_sf"/>
</dbReference>
<feature type="domain" description="HTH crp-type" evidence="8">
    <location>
        <begin position="277"/>
        <end position="346"/>
    </location>
</feature>
<name>A0A1H1MM39_9FLAO</name>
<dbReference type="AlphaFoldDB" id="A0A1H1MM39"/>
<evidence type="ECO:0000256" key="1">
    <source>
        <dbReference type="ARBA" id="ARBA00022553"/>
    </source>
</evidence>
<keyword evidence="1 5" id="KW-0597">Phosphoprotein</keyword>
<dbReference type="InterPro" id="IPR001789">
    <property type="entry name" value="Sig_transdc_resp-reg_receiver"/>
</dbReference>
<dbReference type="Pfam" id="PF13545">
    <property type="entry name" value="HTH_Crp_2"/>
    <property type="match status" value="1"/>
</dbReference>
<dbReference type="CDD" id="cd00038">
    <property type="entry name" value="CAP_ED"/>
    <property type="match status" value="1"/>
</dbReference>
<feature type="domain" description="Cyclic nucleotide-binding" evidence="6">
    <location>
        <begin position="162"/>
        <end position="246"/>
    </location>
</feature>
<evidence type="ECO:0000259" key="7">
    <source>
        <dbReference type="PROSITE" id="PS50110"/>
    </source>
</evidence>
<dbReference type="CDD" id="cd17574">
    <property type="entry name" value="REC_OmpR"/>
    <property type="match status" value="1"/>
</dbReference>
<feature type="domain" description="Response regulatory" evidence="7">
    <location>
        <begin position="3"/>
        <end position="119"/>
    </location>
</feature>
<keyword evidence="10" id="KW-1185">Reference proteome</keyword>
<dbReference type="InterPro" id="IPR000595">
    <property type="entry name" value="cNMP-bd_dom"/>
</dbReference>
<dbReference type="EMBL" id="LT629774">
    <property type="protein sequence ID" value="SDR87788.1"/>
    <property type="molecule type" value="Genomic_DNA"/>
</dbReference>
<reference evidence="9 10" key="1">
    <citation type="submission" date="2016-10" db="EMBL/GenBank/DDBJ databases">
        <authorList>
            <person name="Varghese N."/>
            <person name="Submissions S."/>
        </authorList>
    </citation>
    <scope>NUCLEOTIDE SEQUENCE [LARGE SCALE GENOMIC DNA]</scope>
    <source>
        <strain evidence="9 10">RHA_55</strain>
    </source>
</reference>
<evidence type="ECO:0000313" key="10">
    <source>
        <dbReference type="Proteomes" id="UP000198963"/>
    </source>
</evidence>
<dbReference type="Gene3D" id="3.40.50.2300">
    <property type="match status" value="1"/>
</dbReference>
<evidence type="ECO:0000256" key="3">
    <source>
        <dbReference type="ARBA" id="ARBA00023125"/>
    </source>
</evidence>
<proteinExistence type="predicted"/>
<dbReference type="PANTHER" id="PTHR43547:SF2">
    <property type="entry name" value="HYBRID SIGNAL TRANSDUCTION HISTIDINE KINASE C"/>
    <property type="match status" value="1"/>
</dbReference>
<evidence type="ECO:0000313" key="9">
    <source>
        <dbReference type="EMBL" id="SDR87788.1"/>
    </source>
</evidence>
<organism evidence="9 10">
    <name type="scientific">Winogradskyella sediminis</name>
    <dbReference type="NCBI Taxonomy" id="1382466"/>
    <lineage>
        <taxon>Bacteria</taxon>
        <taxon>Pseudomonadati</taxon>
        <taxon>Bacteroidota</taxon>
        <taxon>Flavobacteriia</taxon>
        <taxon>Flavobacteriales</taxon>
        <taxon>Flavobacteriaceae</taxon>
        <taxon>Winogradskyella</taxon>
    </lineage>
</organism>
<gene>
    <name evidence="9" type="ORF">SAMN04489797_0361</name>
</gene>
<sequence length="352" mass="39513">MKKVLLIEDDTVLRENTAELLELSNYEVLTAVNGEVGLSMAKQHMPDIIVCDIMMPVLDGYGVIEGLSKHSDTKFIPFIFLSAKTERQDVRKGMELGADDYITKPFTEDEIVNAIESRIAKVALLKEEQEAYQNEALTASNEDELRTLSDLKNFFDDNGKIFNLAKNEIIYKEGHNSNYIYLILRGVVKCYKFDDNGKELTTALHSEDDLFGYTSFTQNIPYRETAIAMKDVELAGVSKAELTDVLENNHKLTLEVIQLLTEDITGIKDQLLQMAYSSVQRKTAATILRFAKKLNVKPGDPIVISRSDLASVAGIATETLIRTMSDFKKKSLIKMEGRNVKILDLEGLQDIA</sequence>
<dbReference type="SMART" id="SM00100">
    <property type="entry name" value="cNMP"/>
    <property type="match status" value="1"/>
</dbReference>
<dbReference type="SUPFAM" id="SSF52172">
    <property type="entry name" value="CheY-like"/>
    <property type="match status" value="1"/>
</dbReference>
<dbReference type="Gene3D" id="1.10.10.10">
    <property type="entry name" value="Winged helix-like DNA-binding domain superfamily/Winged helix DNA-binding domain"/>
    <property type="match status" value="1"/>
</dbReference>
<accession>A0A1H1MM39</accession>
<dbReference type="Proteomes" id="UP000198963">
    <property type="component" value="Chromosome I"/>
</dbReference>
<keyword evidence="4" id="KW-0804">Transcription</keyword>